<accession>A0A8J2X0W6</accession>
<organism evidence="2 3">
    <name type="scientific">Pelagomonas calceolata</name>
    <dbReference type="NCBI Taxonomy" id="35677"/>
    <lineage>
        <taxon>Eukaryota</taxon>
        <taxon>Sar</taxon>
        <taxon>Stramenopiles</taxon>
        <taxon>Ochrophyta</taxon>
        <taxon>Pelagophyceae</taxon>
        <taxon>Pelagomonadales</taxon>
        <taxon>Pelagomonadaceae</taxon>
        <taxon>Pelagomonas</taxon>
    </lineage>
</organism>
<evidence type="ECO:0000313" key="3">
    <source>
        <dbReference type="Proteomes" id="UP000789595"/>
    </source>
</evidence>
<feature type="region of interest" description="Disordered" evidence="1">
    <location>
        <begin position="45"/>
        <end position="72"/>
    </location>
</feature>
<dbReference type="Proteomes" id="UP000789595">
    <property type="component" value="Unassembled WGS sequence"/>
</dbReference>
<protein>
    <submittedName>
        <fullName evidence="2">Uncharacterized protein</fullName>
    </submittedName>
</protein>
<dbReference type="EMBL" id="CAKKNE010000004">
    <property type="protein sequence ID" value="CAH0374110.1"/>
    <property type="molecule type" value="Genomic_DNA"/>
</dbReference>
<gene>
    <name evidence="2" type="ORF">PECAL_4P13760</name>
</gene>
<name>A0A8J2X0W6_9STRA</name>
<evidence type="ECO:0000313" key="2">
    <source>
        <dbReference type="EMBL" id="CAH0374110.1"/>
    </source>
</evidence>
<keyword evidence="3" id="KW-1185">Reference proteome</keyword>
<comment type="caution">
    <text evidence="2">The sequence shown here is derived from an EMBL/GenBank/DDBJ whole genome shotgun (WGS) entry which is preliminary data.</text>
</comment>
<evidence type="ECO:0000256" key="1">
    <source>
        <dbReference type="SAM" id="MobiDB-lite"/>
    </source>
</evidence>
<reference evidence="2" key="1">
    <citation type="submission" date="2021-11" db="EMBL/GenBank/DDBJ databases">
        <authorList>
            <consortium name="Genoscope - CEA"/>
            <person name="William W."/>
        </authorList>
    </citation>
    <scope>NUCLEOTIDE SEQUENCE</scope>
</reference>
<proteinExistence type="predicted"/>
<dbReference type="InterPro" id="IPR018247">
    <property type="entry name" value="EF_Hand_1_Ca_BS"/>
</dbReference>
<dbReference type="PROSITE" id="PS00018">
    <property type="entry name" value="EF_HAND_1"/>
    <property type="match status" value="1"/>
</dbReference>
<sequence>MALSTGGSAASRGTSLGAEVRQAPPVMDDYRGVVYNALVAQGPIERRRRARTQPGLDRSRRRPRSESALDKDKDGDVDILDLLDCVARTPVGRVLRLNHVHSYLNAPRHNPFDDLVRRLDRIDSKVSAAPLIAIGRCGRCVSSAARVRPPRLRVVSACQLTHG</sequence>
<dbReference type="AlphaFoldDB" id="A0A8J2X0W6"/>